<accession>A0ABD0Z459</accession>
<sequence>MTGSRCDVIARKVPRSPVHLVEDPCSTEVGFNVPCLPDVDTGSGHPGSDPGVLTNVEDAFYKLKTDNGLLQRPYSRSEVSNLLEELVPLESVVAEEKSLPSVASSTNYGCNNAEEQQAVIL</sequence>
<evidence type="ECO:0000313" key="1">
    <source>
        <dbReference type="EMBL" id="KAL1130868.1"/>
    </source>
</evidence>
<dbReference type="AlphaFoldDB" id="A0ABD0Z459"/>
<reference evidence="1 2" key="1">
    <citation type="submission" date="2024-07" db="EMBL/GenBank/DDBJ databases">
        <title>Chromosome-level genome assembly of the water stick insect Ranatra chinensis (Heteroptera: Nepidae).</title>
        <authorList>
            <person name="Liu X."/>
        </authorList>
    </citation>
    <scope>NUCLEOTIDE SEQUENCE [LARGE SCALE GENOMIC DNA]</scope>
    <source>
        <strain evidence="1">Cailab_2021Rc</strain>
        <tissue evidence="1">Muscle</tissue>
    </source>
</reference>
<protein>
    <submittedName>
        <fullName evidence="1">Uncharacterized protein</fullName>
    </submittedName>
</protein>
<name>A0ABD0Z459_9HEMI</name>
<gene>
    <name evidence="1" type="ORF">AAG570_012109</name>
</gene>
<proteinExistence type="predicted"/>
<dbReference type="EMBL" id="JBFDAA010000007">
    <property type="protein sequence ID" value="KAL1130868.1"/>
    <property type="molecule type" value="Genomic_DNA"/>
</dbReference>
<keyword evidence="2" id="KW-1185">Reference proteome</keyword>
<evidence type="ECO:0000313" key="2">
    <source>
        <dbReference type="Proteomes" id="UP001558652"/>
    </source>
</evidence>
<comment type="caution">
    <text evidence="1">The sequence shown here is derived from an EMBL/GenBank/DDBJ whole genome shotgun (WGS) entry which is preliminary data.</text>
</comment>
<dbReference type="Proteomes" id="UP001558652">
    <property type="component" value="Unassembled WGS sequence"/>
</dbReference>
<organism evidence="1 2">
    <name type="scientific">Ranatra chinensis</name>
    <dbReference type="NCBI Taxonomy" id="642074"/>
    <lineage>
        <taxon>Eukaryota</taxon>
        <taxon>Metazoa</taxon>
        <taxon>Ecdysozoa</taxon>
        <taxon>Arthropoda</taxon>
        <taxon>Hexapoda</taxon>
        <taxon>Insecta</taxon>
        <taxon>Pterygota</taxon>
        <taxon>Neoptera</taxon>
        <taxon>Paraneoptera</taxon>
        <taxon>Hemiptera</taxon>
        <taxon>Heteroptera</taxon>
        <taxon>Panheteroptera</taxon>
        <taxon>Nepomorpha</taxon>
        <taxon>Nepidae</taxon>
        <taxon>Ranatrinae</taxon>
        <taxon>Ranatra</taxon>
    </lineage>
</organism>